<evidence type="ECO:0000256" key="2">
    <source>
        <dbReference type="PROSITE-ProRule" id="PRU00192"/>
    </source>
</evidence>
<dbReference type="PROSITE" id="PS50002">
    <property type="entry name" value="SH3"/>
    <property type="match status" value="1"/>
</dbReference>
<dbReference type="SUPFAM" id="SSF50965">
    <property type="entry name" value="Galactose oxidase, central domain"/>
    <property type="match status" value="2"/>
</dbReference>
<feature type="region of interest" description="Disordered" evidence="3">
    <location>
        <begin position="1530"/>
        <end position="1559"/>
    </location>
</feature>
<feature type="compositionally biased region" description="Low complexity" evidence="3">
    <location>
        <begin position="1484"/>
        <end position="1496"/>
    </location>
</feature>
<keyword evidence="4" id="KW-1133">Transmembrane helix</keyword>
<feature type="transmembrane region" description="Helical" evidence="4">
    <location>
        <begin position="1294"/>
        <end position="1325"/>
    </location>
</feature>
<feature type="compositionally biased region" description="Low complexity" evidence="3">
    <location>
        <begin position="1550"/>
        <end position="1559"/>
    </location>
</feature>
<dbReference type="SUPFAM" id="SSF50044">
    <property type="entry name" value="SH3-domain"/>
    <property type="match status" value="1"/>
</dbReference>
<comment type="caution">
    <text evidence="7">The sequence shown here is derived from an EMBL/GenBank/DDBJ whole genome shotgun (WGS) entry which is preliminary data.</text>
</comment>
<dbReference type="EMBL" id="JANBQB010000342">
    <property type="protein sequence ID" value="KAJ1977509.1"/>
    <property type="molecule type" value="Genomic_DNA"/>
</dbReference>
<feature type="region of interest" description="Disordered" evidence="3">
    <location>
        <begin position="1159"/>
        <end position="1229"/>
    </location>
</feature>
<evidence type="ECO:0000256" key="4">
    <source>
        <dbReference type="SAM" id="Phobius"/>
    </source>
</evidence>
<name>A0A9W8B211_9FUNG</name>
<dbReference type="Pfam" id="PF12768">
    <property type="entry name" value="Rax2"/>
    <property type="match status" value="1"/>
</dbReference>
<evidence type="ECO:0000313" key="7">
    <source>
        <dbReference type="EMBL" id="KAJ1977509.1"/>
    </source>
</evidence>
<organism evidence="7 8">
    <name type="scientific">Dimargaris verticillata</name>
    <dbReference type="NCBI Taxonomy" id="2761393"/>
    <lineage>
        <taxon>Eukaryota</taxon>
        <taxon>Fungi</taxon>
        <taxon>Fungi incertae sedis</taxon>
        <taxon>Zoopagomycota</taxon>
        <taxon>Kickxellomycotina</taxon>
        <taxon>Dimargaritomycetes</taxon>
        <taxon>Dimargaritales</taxon>
        <taxon>Dimargaritaceae</taxon>
        <taxon>Dimargaris</taxon>
    </lineage>
</organism>
<dbReference type="InterPro" id="IPR048265">
    <property type="entry name" value="Rax2-like_third"/>
</dbReference>
<feature type="signal peptide" evidence="5">
    <location>
        <begin position="1"/>
        <end position="15"/>
    </location>
</feature>
<protein>
    <recommendedName>
        <fullName evidence="6">SH3 domain-containing protein</fullName>
    </recommendedName>
</protein>
<dbReference type="Pfam" id="PF20842">
    <property type="entry name" value="Rax2_2"/>
    <property type="match status" value="1"/>
</dbReference>
<dbReference type="CDD" id="cd00174">
    <property type="entry name" value="SH3"/>
    <property type="match status" value="1"/>
</dbReference>
<dbReference type="InterPro" id="IPR048266">
    <property type="entry name" value="Rax2-like_second"/>
</dbReference>
<reference evidence="7" key="1">
    <citation type="submission" date="2022-07" db="EMBL/GenBank/DDBJ databases">
        <title>Phylogenomic reconstructions and comparative analyses of Kickxellomycotina fungi.</title>
        <authorList>
            <person name="Reynolds N.K."/>
            <person name="Stajich J.E."/>
            <person name="Barry K."/>
            <person name="Grigoriev I.V."/>
            <person name="Crous P."/>
            <person name="Smith M.E."/>
        </authorList>
    </citation>
    <scope>NUCLEOTIDE SEQUENCE</scope>
    <source>
        <strain evidence="7">RSA 567</strain>
    </source>
</reference>
<feature type="domain" description="SH3" evidence="6">
    <location>
        <begin position="1663"/>
        <end position="1728"/>
    </location>
</feature>
<keyword evidence="4" id="KW-0472">Membrane</keyword>
<dbReference type="InterPro" id="IPR024982">
    <property type="entry name" value="Rax2-like_C"/>
</dbReference>
<dbReference type="PANTHER" id="PTHR31778">
    <property type="entry name" value="BUD SITE SELECTION PROTEIN RAX2"/>
    <property type="match status" value="1"/>
</dbReference>
<evidence type="ECO:0000256" key="3">
    <source>
        <dbReference type="SAM" id="MobiDB-lite"/>
    </source>
</evidence>
<evidence type="ECO:0000256" key="5">
    <source>
        <dbReference type="SAM" id="SignalP"/>
    </source>
</evidence>
<dbReference type="InterPro" id="IPR001452">
    <property type="entry name" value="SH3_domain"/>
</dbReference>
<dbReference type="Proteomes" id="UP001151582">
    <property type="component" value="Unassembled WGS sequence"/>
</dbReference>
<evidence type="ECO:0000313" key="8">
    <source>
        <dbReference type="Proteomes" id="UP001151582"/>
    </source>
</evidence>
<dbReference type="Pfam" id="PF14604">
    <property type="entry name" value="SH3_9"/>
    <property type="match status" value="1"/>
</dbReference>
<dbReference type="SMART" id="SM00326">
    <property type="entry name" value="SH3"/>
    <property type="match status" value="1"/>
</dbReference>
<dbReference type="OrthoDB" id="2503993at2759"/>
<evidence type="ECO:0000256" key="1">
    <source>
        <dbReference type="ARBA" id="ARBA00022443"/>
    </source>
</evidence>
<dbReference type="GO" id="GO:1902929">
    <property type="term" value="C:plasma membrane of growing cell tip"/>
    <property type="evidence" value="ECO:0007669"/>
    <property type="project" value="TreeGrafter"/>
</dbReference>
<feature type="chain" id="PRO_5040927763" description="SH3 domain-containing protein" evidence="5">
    <location>
        <begin position="16"/>
        <end position="1737"/>
    </location>
</feature>
<feature type="compositionally biased region" description="Polar residues" evidence="3">
    <location>
        <begin position="1418"/>
        <end position="1452"/>
    </location>
</feature>
<gene>
    <name evidence="7" type="ORF">H4R34_003555</name>
</gene>
<dbReference type="Gene3D" id="2.30.30.40">
    <property type="entry name" value="SH3 Domains"/>
    <property type="match status" value="1"/>
</dbReference>
<accession>A0A9W8B211</accession>
<evidence type="ECO:0000259" key="6">
    <source>
        <dbReference type="PROSITE" id="PS50002"/>
    </source>
</evidence>
<feature type="region of interest" description="Disordered" evidence="3">
    <location>
        <begin position="1401"/>
        <end position="1462"/>
    </location>
</feature>
<keyword evidence="5" id="KW-0732">Signal</keyword>
<dbReference type="InterPro" id="IPR011043">
    <property type="entry name" value="Gal_Oxase/kelch_b-propeller"/>
</dbReference>
<dbReference type="InterPro" id="IPR036028">
    <property type="entry name" value="SH3-like_dom_sf"/>
</dbReference>
<feature type="compositionally biased region" description="Pro residues" evidence="3">
    <location>
        <begin position="1500"/>
        <end position="1511"/>
    </location>
</feature>
<feature type="region of interest" description="Disordered" evidence="3">
    <location>
        <begin position="1343"/>
        <end position="1362"/>
    </location>
</feature>
<dbReference type="Pfam" id="PF20843">
    <property type="entry name" value="Rax2_3"/>
    <property type="match status" value="1"/>
</dbReference>
<dbReference type="PANTHER" id="PTHR31778:SF2">
    <property type="entry name" value="BUD SITE SELECTION PROTEIN RAX2"/>
    <property type="match status" value="1"/>
</dbReference>
<sequence length="1737" mass="184767">MVTPALRLAVALALAAVGPSSLLWANAANATASAKTPPPIDTATTGQLAITGQFNGISSLSSESVQGFLDSKTSSVVYINGTGLTVLGHAVEGGKIHTACSLDTDGQTTIFIGGEFTSFGKVQSRNIVAYDPVSKDVQAMGRGLDGAVTTLYCDAQRDIVFVGGRFSGPFRPLGFTNAPPTQSFGPGAIMWSGDKWHPVPFRGLNGVVNAIVASEDNSVIYFGGKFTESKDDESTLAPGTQPLNLQTATITSGNDYLFQPFANPRNAICTSSLNAKQSPWLLRDKMPGFWSIGFKRSVRPALLRIKNTNKDGRGTKGFRLESVPDYTPVPLKYLDPGTGQTKTCDQLCFMADDGSNWQEYVVQSNSSVSGLRIVIEEWYGDGAGLQQVQVYERDITASLLDEVNPQCNSVKYEPSVSVKGSWTQQTVGSASVIQATFDTDDLVTDRNTLEFTPYVTEAGYYEAVARMPGCQQLNDCNMRTSVDFHLHLNSDDDTHVVTVSQIQLSDDDVTLYTGFIPAVSSKFKPRVTMTLAQHPVYQSGQSSIKIVAPTIVLRKVQSLNNLGGVLALQPQGDSVDSLQKDTLAYGRLKQPLASGSEVMAVLPLGNSQVMLGGSFSDKASGAQNVVLYDKGQLVALSNDGLNGAVTSMALVGSNDIYMGGRFTDVPANSGSSSLMHAARYSLKERNFFTVGGGFDDDVEAVAVSYRKQSEVVYFSGSFTKVLKDRDTVKADATAEGVAAWLPGSRSWGATPFLKGNIEMMSGRPYLTEDELNHLKATNGTLADLFFAGPFTAAASTSVPGIIGMNKHYELAPLIGSAQLHTDSSHGNVSLALSGAFVHAGMYFTPTSNMDGPPQLVIAGRFQGDDEAVRNIAVLDQDDLSPLGDGVDGEVRVLALANSKLFIGGIPFEPATSGESASGNFHGFTVWDFKNEEYVANIPALAGSANGDTSAIVSPAYQAKVLGTTSPVYVRQIEPIPGTQLVVVGGLFASAGGLTSSPNVCQWDYENNQWQPMGSGLPGVVNTLSIFGENRFVLAGGDLVVGKDSTYLAAYSRDQGTWIGFPHADTLPGPVLALVMINPNATTTTASDSAKASDSVKLLAEAVTGITFYLTGTVEDTTESYLYLWNGRQFQPAMESGPDFSKSLIQSLTLVPLNATDTSRYSSTLSSRSRRSQATRFVRSSAEPSPTKEQSLHRRQAASASASESRSASPSATNDADSVSTKDLDSSSSTNTTYGLLVSGALAWSQYGQLSTALLDVQSDNWWPLLRAIQSDGKVGSVGSVFYLLPDSVVENRSYLSVALVVIISIAISLLLVFIVVLIGLAYIYWRNKRRTAAAINATAAAASGSAPRGSESDYDFHNNTGKFEPWTADPAKQEAELAAGALAGLGVRGFGNNGRDSGAAFVDEPVLTTPPGGEPKSTAATFNSNKRSSASPYHYYQDSNPSMHQANGSNPATAEGAGSHRPLSIGSVLSGFEVNGFLSEPKRQSSGQTSSQSQTSNGLAPPPVRTMPHSPPVVQTSAGIANFDDRELFHRAPSSPEPVSPIDMTQLDPGRTSSGSRVTSSATAAAVAAAAALDDGTYAVPQVNATRSNDKKRSYQLDSPTLPFDQQILASPGIAASQLPSTHLPTVPDHTESSRMAARTSVETAKLVNMAPDRRSNIRSSLKDHPVYYAKFPFTAREHGELEFSAGERIFVIDNSDDIWWMGLIDRGDDRPVLQGVFPASYVSEQPPESSEAWRYI</sequence>
<feature type="region of interest" description="Disordered" evidence="3">
    <location>
        <begin position="1478"/>
        <end position="1516"/>
    </location>
</feature>
<keyword evidence="8" id="KW-1185">Reference proteome</keyword>
<keyword evidence="1 2" id="KW-0728">SH3 domain</keyword>
<keyword evidence="4" id="KW-0812">Transmembrane</keyword>
<proteinExistence type="predicted"/>
<feature type="compositionally biased region" description="Low complexity" evidence="3">
    <location>
        <begin position="1196"/>
        <end position="1218"/>
    </location>
</feature>